<dbReference type="AlphaFoldDB" id="X1TEV7"/>
<evidence type="ECO:0000313" key="1">
    <source>
        <dbReference type="EMBL" id="GAI78549.1"/>
    </source>
</evidence>
<feature type="non-terminal residue" evidence="1">
    <location>
        <position position="53"/>
    </location>
</feature>
<dbReference type="EMBL" id="BARW01005370">
    <property type="protein sequence ID" value="GAI78549.1"/>
    <property type="molecule type" value="Genomic_DNA"/>
</dbReference>
<reference evidence="1" key="1">
    <citation type="journal article" date="2014" name="Front. Microbiol.">
        <title>High frequency of phylogenetically diverse reductive dehalogenase-homologous genes in deep subseafloor sedimentary metagenomes.</title>
        <authorList>
            <person name="Kawai M."/>
            <person name="Futagami T."/>
            <person name="Toyoda A."/>
            <person name="Takaki Y."/>
            <person name="Nishi S."/>
            <person name="Hori S."/>
            <person name="Arai W."/>
            <person name="Tsubouchi T."/>
            <person name="Morono Y."/>
            <person name="Uchiyama I."/>
            <person name="Ito T."/>
            <person name="Fujiyama A."/>
            <person name="Inagaki F."/>
            <person name="Takami H."/>
        </authorList>
    </citation>
    <scope>NUCLEOTIDE SEQUENCE</scope>
    <source>
        <strain evidence="1">Expedition CK06-06</strain>
    </source>
</reference>
<protein>
    <submittedName>
        <fullName evidence="1">Uncharacterized protein</fullName>
    </submittedName>
</protein>
<name>X1TEV7_9ZZZZ</name>
<comment type="caution">
    <text evidence="1">The sequence shown here is derived from an EMBL/GenBank/DDBJ whole genome shotgun (WGS) entry which is preliminary data.</text>
</comment>
<proteinExistence type="predicted"/>
<gene>
    <name evidence="1" type="ORF">S12H4_11759</name>
</gene>
<sequence length="53" mass="5925">MPRLDSVAKLEKLRQEILSQRDQNKPCVTICSGTGCHAYGSEKVAQAFMDEIQ</sequence>
<organism evidence="1">
    <name type="scientific">marine sediment metagenome</name>
    <dbReference type="NCBI Taxonomy" id="412755"/>
    <lineage>
        <taxon>unclassified sequences</taxon>
        <taxon>metagenomes</taxon>
        <taxon>ecological metagenomes</taxon>
    </lineage>
</organism>
<accession>X1TEV7</accession>
<dbReference type="CDD" id="cd02980">
    <property type="entry name" value="TRX_Fd_family"/>
    <property type="match status" value="1"/>
</dbReference>